<dbReference type="InterPro" id="IPR042100">
    <property type="entry name" value="Bug_dom1"/>
</dbReference>
<feature type="signal peptide" evidence="2">
    <location>
        <begin position="1"/>
        <end position="25"/>
    </location>
</feature>
<evidence type="ECO:0000256" key="2">
    <source>
        <dbReference type="SAM" id="SignalP"/>
    </source>
</evidence>
<proteinExistence type="inferred from homology"/>
<dbReference type="Gene3D" id="3.40.190.10">
    <property type="entry name" value="Periplasmic binding protein-like II"/>
    <property type="match status" value="1"/>
</dbReference>
<dbReference type="STRING" id="68895.RR42_m0447"/>
<organism evidence="3 4">
    <name type="scientific">Cupriavidus basilensis</name>
    <dbReference type="NCBI Taxonomy" id="68895"/>
    <lineage>
        <taxon>Bacteria</taxon>
        <taxon>Pseudomonadati</taxon>
        <taxon>Pseudomonadota</taxon>
        <taxon>Betaproteobacteria</taxon>
        <taxon>Burkholderiales</taxon>
        <taxon>Burkholderiaceae</taxon>
        <taxon>Cupriavidus</taxon>
    </lineage>
</organism>
<dbReference type="Proteomes" id="UP000031843">
    <property type="component" value="Chromosome main"/>
</dbReference>
<dbReference type="EMBL" id="CP010536">
    <property type="protein sequence ID" value="AJG17860.1"/>
    <property type="molecule type" value="Genomic_DNA"/>
</dbReference>
<dbReference type="KEGG" id="cbw:RR42_m0447"/>
<evidence type="ECO:0000313" key="3">
    <source>
        <dbReference type="EMBL" id="AJG17860.1"/>
    </source>
</evidence>
<dbReference type="PANTHER" id="PTHR42928">
    <property type="entry name" value="TRICARBOXYLATE-BINDING PROTEIN"/>
    <property type="match status" value="1"/>
</dbReference>
<feature type="chain" id="PRO_5002173916" evidence="2">
    <location>
        <begin position="26"/>
        <end position="328"/>
    </location>
</feature>
<gene>
    <name evidence="3" type="ORF">RR42_m0447</name>
</gene>
<dbReference type="Pfam" id="PF03401">
    <property type="entry name" value="TctC"/>
    <property type="match status" value="1"/>
</dbReference>
<evidence type="ECO:0000256" key="1">
    <source>
        <dbReference type="ARBA" id="ARBA00006987"/>
    </source>
</evidence>
<protein>
    <submittedName>
        <fullName evidence="3">Tricarboxylate transport protein TctC</fullName>
    </submittedName>
</protein>
<keyword evidence="4" id="KW-1185">Reference proteome</keyword>
<dbReference type="InterPro" id="IPR005064">
    <property type="entry name" value="BUG"/>
</dbReference>
<evidence type="ECO:0000313" key="4">
    <source>
        <dbReference type="Proteomes" id="UP000031843"/>
    </source>
</evidence>
<dbReference type="RefSeq" id="WP_043343476.1">
    <property type="nucleotide sequence ID" value="NZ_CP010536.1"/>
</dbReference>
<reference evidence="3 4" key="1">
    <citation type="journal article" date="2015" name="Genome Announc.">
        <title>Complete Genome Sequence of Cupriavidus basilensis 4G11, Isolated from the Oak Ridge Field Research Center Site.</title>
        <authorList>
            <person name="Ray J."/>
            <person name="Waters R.J."/>
            <person name="Skerker J.M."/>
            <person name="Kuehl J.V."/>
            <person name="Price M.N."/>
            <person name="Huang J."/>
            <person name="Chakraborty R."/>
            <person name="Arkin A.P."/>
            <person name="Deutschbauer A."/>
        </authorList>
    </citation>
    <scope>NUCLEOTIDE SEQUENCE [LARGE SCALE GENOMIC DNA]</scope>
    <source>
        <strain evidence="3">4G11</strain>
    </source>
</reference>
<dbReference type="CDD" id="cd07012">
    <property type="entry name" value="PBP2_Bug_TTT"/>
    <property type="match status" value="1"/>
</dbReference>
<dbReference type="OrthoDB" id="9780943at2"/>
<dbReference type="PIRSF" id="PIRSF017082">
    <property type="entry name" value="YflP"/>
    <property type="match status" value="1"/>
</dbReference>
<dbReference type="AlphaFoldDB" id="A0A0C4Y4K5"/>
<dbReference type="PANTHER" id="PTHR42928:SF5">
    <property type="entry name" value="BLR1237 PROTEIN"/>
    <property type="match status" value="1"/>
</dbReference>
<accession>A0A0C4Y4K5</accession>
<comment type="similarity">
    <text evidence="1">Belongs to the UPF0065 (bug) family.</text>
</comment>
<keyword evidence="2" id="KW-0732">Signal</keyword>
<dbReference type="Gene3D" id="3.40.190.150">
    <property type="entry name" value="Bordetella uptake gene, domain 1"/>
    <property type="match status" value="1"/>
</dbReference>
<name>A0A0C4Y4K5_9BURK</name>
<sequence length="328" mass="34349">MNKKKTLRAAAFAAMLLCVGGLASADSPPARPITVVVPYSPGGDADLSARNLSAGVRNITGEILVVVNKAGAGGAIGSQLVRDAKPNGQTLLLGRVGAQAILPALQPDLGYKWNDFTLLGLLELNPVVCVVRTAAAYKTLDDLLAAIRRQPGKLNYSTSGPGTVLNLTTQALLQSARLDKQAVVQVAYKGGGEATAAVLSSEVDFTCNNLTALIGNIKGGKLRALVTTSPQRLPDLPDVPTASETGHPRLEALNGWSALYGPPGMDPSLVEKWATVLPKVASDPQWKTGVLTIASIPMVMSPSETHKFVEAQVAMYEQLGKSLNIQLK</sequence>
<dbReference type="SUPFAM" id="SSF53850">
    <property type="entry name" value="Periplasmic binding protein-like II"/>
    <property type="match status" value="1"/>
</dbReference>